<keyword evidence="4" id="KW-0235">DNA replication</keyword>
<dbReference type="STRING" id="314344.AL013_04485"/>
<dbReference type="InterPro" id="IPR003593">
    <property type="entry name" value="AAA+_ATPase"/>
</dbReference>
<reference evidence="8 9" key="1">
    <citation type="submission" date="2006-09" db="EMBL/GenBank/DDBJ databases">
        <authorList>
            <person name="Emerson D."/>
            <person name="Ferriera S."/>
            <person name="Johnson J."/>
            <person name="Kravitz S."/>
            <person name="Halpern A."/>
            <person name="Remington K."/>
            <person name="Beeson K."/>
            <person name="Tran B."/>
            <person name="Rogers Y.-H."/>
            <person name="Friedman R."/>
            <person name="Venter J.C."/>
        </authorList>
    </citation>
    <scope>NUCLEOTIDE SEQUENCE [LARGE SCALE GENOMIC DNA]</scope>
    <source>
        <strain evidence="8 9">PV-1</strain>
    </source>
</reference>
<evidence type="ECO:0000256" key="1">
    <source>
        <dbReference type="ARBA" id="ARBA00002393"/>
    </source>
</evidence>
<accession>Q0EY57</accession>
<protein>
    <recommendedName>
        <fullName evidence="3">Replication-associated recombination protein A</fullName>
    </recommendedName>
</protein>
<dbReference type="eggNOG" id="COG2256">
    <property type="taxonomic scope" value="Bacteria"/>
</dbReference>
<keyword evidence="6" id="KW-0067">ATP-binding</keyword>
<evidence type="ECO:0000256" key="5">
    <source>
        <dbReference type="ARBA" id="ARBA00022741"/>
    </source>
</evidence>
<dbReference type="HOGENOM" id="CLU_017985_1_1_0"/>
<dbReference type="GO" id="GO:0006261">
    <property type="term" value="P:DNA-templated DNA replication"/>
    <property type="evidence" value="ECO:0007669"/>
    <property type="project" value="TreeGrafter"/>
</dbReference>
<comment type="caution">
    <text evidence="8">The sequence shown here is derived from an EMBL/GenBank/DDBJ whole genome shotgun (WGS) entry which is preliminary data.</text>
</comment>
<dbReference type="FunFam" id="1.20.272.10:FF:000001">
    <property type="entry name" value="Putative AAA family ATPase"/>
    <property type="match status" value="1"/>
</dbReference>
<dbReference type="EMBL" id="AATS01000011">
    <property type="protein sequence ID" value="EAU54169.1"/>
    <property type="molecule type" value="Genomic_DNA"/>
</dbReference>
<dbReference type="InterPro" id="IPR051314">
    <property type="entry name" value="AAA_ATPase_RarA/MGS1/WRNIP1"/>
</dbReference>
<dbReference type="Gene3D" id="1.10.8.60">
    <property type="match status" value="1"/>
</dbReference>
<dbReference type="PANTHER" id="PTHR13779:SF7">
    <property type="entry name" value="ATPASE WRNIP1"/>
    <property type="match status" value="1"/>
</dbReference>
<evidence type="ECO:0000256" key="3">
    <source>
        <dbReference type="ARBA" id="ARBA00020776"/>
    </source>
</evidence>
<dbReference type="PANTHER" id="PTHR13779">
    <property type="entry name" value="WERNER HELICASE-INTERACTING PROTEIN 1 FAMILY MEMBER"/>
    <property type="match status" value="1"/>
</dbReference>
<dbReference type="Gene3D" id="3.40.50.300">
    <property type="entry name" value="P-loop containing nucleotide triphosphate hydrolases"/>
    <property type="match status" value="1"/>
</dbReference>
<keyword evidence="5" id="KW-0547">Nucleotide-binding</keyword>
<dbReference type="InterPro" id="IPR003959">
    <property type="entry name" value="ATPase_AAA_core"/>
</dbReference>
<dbReference type="InterPro" id="IPR032423">
    <property type="entry name" value="AAA_assoc_2"/>
</dbReference>
<dbReference type="GO" id="GO:0008047">
    <property type="term" value="F:enzyme activator activity"/>
    <property type="evidence" value="ECO:0007669"/>
    <property type="project" value="TreeGrafter"/>
</dbReference>
<comment type="function">
    <text evidence="1">DNA-dependent ATPase that plays important roles in cellular responses to stalled DNA replication processes.</text>
</comment>
<dbReference type="SMART" id="SM00382">
    <property type="entry name" value="AAA"/>
    <property type="match status" value="1"/>
</dbReference>
<dbReference type="CDD" id="cd00009">
    <property type="entry name" value="AAA"/>
    <property type="match status" value="1"/>
</dbReference>
<keyword evidence="9" id="KW-1185">Reference proteome</keyword>
<comment type="similarity">
    <text evidence="2">Belongs to the AAA ATPase family. RarA/MGS1/WRNIP1 subfamily.</text>
</comment>
<dbReference type="Gene3D" id="1.20.272.10">
    <property type="match status" value="1"/>
</dbReference>
<evidence type="ECO:0000256" key="4">
    <source>
        <dbReference type="ARBA" id="ARBA00022705"/>
    </source>
</evidence>
<dbReference type="InParanoid" id="Q0EY57"/>
<evidence type="ECO:0000256" key="2">
    <source>
        <dbReference type="ARBA" id="ARBA00008959"/>
    </source>
</evidence>
<dbReference type="GO" id="GO:0016887">
    <property type="term" value="F:ATP hydrolysis activity"/>
    <property type="evidence" value="ECO:0007669"/>
    <property type="project" value="InterPro"/>
</dbReference>
<dbReference type="AlphaFoldDB" id="Q0EY57"/>
<sequence length="448" mass="49274">MQPVSKQASLLDNIASDVSIPLAYRIRPAVLQDVAGQPDLTAADSWFSTMVSEGRCCSCIFWGPPGVGKTTLATVMADAAGIPFVQLSAVSAGKAEVQDVVKRARSAGQTWLLFLDEIHRFNKAQQDVLLPCIEDGTLVLVGATTENPSFSLNNALLSRCRVIVLQALQASDVAVILKRACRYLGDQAKAFSLDDDALVWLAENSDGDARYALNALESLFQADAERCWSLQAVQQQSLRRAARYDRDGDAHYDLISALHKCIRDSDPDAAVYWLARMLEAGEQPLYIARRLIRMATEDIGLADPKALNIALDAHRMFEILGSPEGEQGLFEAAIYLALSAKSNAAYMAEKEARKLAGLTRAAEVPMHLRNAPTRLMQQLGHGAGYRYAHDEENGVVDQRHFPTELGRPTLYRPVARGFERTLRERIDWLKAARHGKLKPDDEEGGESV</sequence>
<gene>
    <name evidence="8" type="ORF">SPV1_05392</name>
</gene>
<evidence type="ECO:0000313" key="8">
    <source>
        <dbReference type="EMBL" id="EAU54169.1"/>
    </source>
</evidence>
<dbReference type="SUPFAM" id="SSF52540">
    <property type="entry name" value="P-loop containing nucleoside triphosphate hydrolases"/>
    <property type="match status" value="1"/>
</dbReference>
<proteinExistence type="inferred from homology"/>
<dbReference type="InterPro" id="IPR021886">
    <property type="entry name" value="MgsA_C"/>
</dbReference>
<evidence type="ECO:0000313" key="9">
    <source>
        <dbReference type="Proteomes" id="UP000005297"/>
    </source>
</evidence>
<dbReference type="GO" id="GO:0000731">
    <property type="term" value="P:DNA synthesis involved in DNA repair"/>
    <property type="evidence" value="ECO:0007669"/>
    <property type="project" value="TreeGrafter"/>
</dbReference>
<dbReference type="GO" id="GO:0003677">
    <property type="term" value="F:DNA binding"/>
    <property type="evidence" value="ECO:0007669"/>
    <property type="project" value="InterPro"/>
</dbReference>
<evidence type="ECO:0000259" key="7">
    <source>
        <dbReference type="SMART" id="SM00382"/>
    </source>
</evidence>
<name>Q0EY57_9PROT</name>
<dbReference type="SUPFAM" id="SSF48019">
    <property type="entry name" value="post-AAA+ oligomerization domain-like"/>
    <property type="match status" value="1"/>
</dbReference>
<dbReference type="CDD" id="cd18139">
    <property type="entry name" value="HLD_clamp_RarA"/>
    <property type="match status" value="1"/>
</dbReference>
<dbReference type="Pfam" id="PF16193">
    <property type="entry name" value="AAA_assoc_2"/>
    <property type="match status" value="1"/>
</dbReference>
<dbReference type="GO" id="GO:0017116">
    <property type="term" value="F:single-stranded DNA helicase activity"/>
    <property type="evidence" value="ECO:0007669"/>
    <property type="project" value="TreeGrafter"/>
</dbReference>
<organism evidence="8 9">
    <name type="scientific">Mariprofundus ferrooxydans PV-1</name>
    <dbReference type="NCBI Taxonomy" id="314345"/>
    <lineage>
        <taxon>Bacteria</taxon>
        <taxon>Pseudomonadati</taxon>
        <taxon>Pseudomonadota</taxon>
        <taxon>Candidatius Mariprofundia</taxon>
        <taxon>Mariprofundales</taxon>
        <taxon>Mariprofundaceae</taxon>
        <taxon>Mariprofundus</taxon>
    </lineage>
</organism>
<dbReference type="FunCoup" id="Q0EY57">
    <property type="interactions" value="264"/>
</dbReference>
<dbReference type="FunFam" id="3.40.50.300:FF:000137">
    <property type="entry name" value="Replication-associated recombination protein A"/>
    <property type="match status" value="1"/>
</dbReference>
<dbReference type="Proteomes" id="UP000005297">
    <property type="component" value="Unassembled WGS sequence"/>
</dbReference>
<dbReference type="GO" id="GO:0005524">
    <property type="term" value="F:ATP binding"/>
    <property type="evidence" value="ECO:0007669"/>
    <property type="project" value="UniProtKB-KW"/>
</dbReference>
<feature type="domain" description="AAA+ ATPase" evidence="7">
    <location>
        <begin position="55"/>
        <end position="168"/>
    </location>
</feature>
<dbReference type="Gene3D" id="1.10.3710.10">
    <property type="entry name" value="DNA polymerase III clamp loader subunits, C-terminal domain"/>
    <property type="match status" value="1"/>
</dbReference>
<dbReference type="InterPro" id="IPR008921">
    <property type="entry name" value="DNA_pol3_clamp-load_cplx_C"/>
</dbReference>
<evidence type="ECO:0000256" key="6">
    <source>
        <dbReference type="ARBA" id="ARBA00022840"/>
    </source>
</evidence>
<dbReference type="Pfam" id="PF12002">
    <property type="entry name" value="MgsA_C"/>
    <property type="match status" value="1"/>
</dbReference>
<dbReference type="Pfam" id="PF00004">
    <property type="entry name" value="AAA"/>
    <property type="match status" value="1"/>
</dbReference>
<dbReference type="InterPro" id="IPR027417">
    <property type="entry name" value="P-loop_NTPase"/>
</dbReference>